<dbReference type="SMART" id="SM00276">
    <property type="entry name" value="GLECT"/>
    <property type="match status" value="2"/>
</dbReference>
<dbReference type="InterPro" id="IPR001079">
    <property type="entry name" value="Galectin_CRD"/>
</dbReference>
<dbReference type="SMART" id="SM00908">
    <property type="entry name" value="Gal-bind_lectin"/>
    <property type="match status" value="2"/>
</dbReference>
<dbReference type="Pfam" id="PF00337">
    <property type="entry name" value="Gal-bind_lectin"/>
    <property type="match status" value="2"/>
</dbReference>
<dbReference type="Proteomes" id="UP000694542">
    <property type="component" value="Chromosome 4"/>
</dbReference>
<dbReference type="CDD" id="cd00070">
    <property type="entry name" value="GLECT"/>
    <property type="match status" value="2"/>
</dbReference>
<sequence length="431" mass="48271">MLADLEPSQGSSLNISTSAESPTPEHTCLPGKQKRWALTLHTQGLGPSLGFCPEEGHESYGRQYLGHVGEWTEDQSRVPKASWLYLPDLPLQPASCMPLPPLVPCSLRFQVDLQCGSSVKPRADVAFHFNPRFKWSDCIVCNTLKNEKWGWEEITYDTPFKKEKSFEIVIMVLKDKFQVAVNGKHILLYAHRITPGKIDTLGIYGKVNVHSIGYSFSSDFRSTQASTLELTEISKENVLKPDTPHFPSNRGDISKIVPRTVYTKSKDSTANHTLTCAKILPTSCLSKTLPFTARLNSSMGPGRTVVIKGEVNKTAKGFNVDLVSGKSKDIALHLNPRLNIKAFVRNSFLHESWGEEERNITCFPFSPGMYFEMIIYCDVREFKVAVNGVHSLEYKHRFKELSNIDTLEIDGDIHLLEDLPTQPTASTPSKD</sequence>
<feature type="region of interest" description="Disordered" evidence="3">
    <location>
        <begin position="1"/>
        <end position="28"/>
    </location>
</feature>
<dbReference type="AlphaFoldDB" id="A0A8C0PTM7"/>
<dbReference type="PANTHER" id="PTHR11346">
    <property type="entry name" value="GALECTIN"/>
    <property type="match status" value="1"/>
</dbReference>
<keyword evidence="1 2" id="KW-0430">Lectin</keyword>
<evidence type="ECO:0000256" key="2">
    <source>
        <dbReference type="RuleBase" id="RU102079"/>
    </source>
</evidence>
<evidence type="ECO:0000256" key="1">
    <source>
        <dbReference type="ARBA" id="ARBA00022734"/>
    </source>
</evidence>
<dbReference type="PROSITE" id="PS51304">
    <property type="entry name" value="GALECTIN"/>
    <property type="match status" value="2"/>
</dbReference>
<dbReference type="Ensembl" id="ENSCAFT00040002426.1">
    <property type="protein sequence ID" value="ENSCAFP00040002077.1"/>
    <property type="gene ID" value="ENSCAFG00040001274.1"/>
</dbReference>
<reference evidence="5" key="2">
    <citation type="submission" date="2025-08" db="UniProtKB">
        <authorList>
            <consortium name="Ensembl"/>
        </authorList>
    </citation>
    <scope>IDENTIFICATION</scope>
</reference>
<evidence type="ECO:0000259" key="4">
    <source>
        <dbReference type="PROSITE" id="PS51304"/>
    </source>
</evidence>
<feature type="domain" description="Galectin" evidence="4">
    <location>
        <begin position="83"/>
        <end position="215"/>
    </location>
</feature>
<reference evidence="5" key="1">
    <citation type="submission" date="2018-10" db="EMBL/GenBank/DDBJ databases">
        <title>De novo assembly of a Great Dane genome.</title>
        <authorList>
            <person name="Kidd J.M."/>
            <person name="Pendleton A.L."/>
            <person name="Shen F."/>
            <person name="Emery S."/>
        </authorList>
    </citation>
    <scope>NUCLEOTIDE SEQUENCE [LARGE SCALE GENOMIC DNA]</scope>
    <source>
        <strain evidence="5">Great Dane</strain>
    </source>
</reference>
<dbReference type="Gene3D" id="2.60.120.200">
    <property type="match status" value="2"/>
</dbReference>
<dbReference type="PANTHER" id="PTHR11346:SF22">
    <property type="entry name" value="GALECTIN-8"/>
    <property type="match status" value="1"/>
</dbReference>
<name>A0A8C0PTM7_CANLF</name>
<dbReference type="FunFam" id="2.60.120.200:FF:000073">
    <property type="entry name" value="Galectin"/>
    <property type="match status" value="1"/>
</dbReference>
<protein>
    <recommendedName>
        <fullName evidence="2">Galectin</fullName>
    </recommendedName>
</protein>
<evidence type="ECO:0000313" key="6">
    <source>
        <dbReference type="Proteomes" id="UP000694542"/>
    </source>
</evidence>
<dbReference type="InterPro" id="IPR013320">
    <property type="entry name" value="ConA-like_dom_sf"/>
</dbReference>
<evidence type="ECO:0000313" key="5">
    <source>
        <dbReference type="Ensembl" id="ENSCAFP00040002077.1"/>
    </source>
</evidence>
<evidence type="ECO:0000256" key="3">
    <source>
        <dbReference type="SAM" id="MobiDB-lite"/>
    </source>
</evidence>
<proteinExistence type="predicted"/>
<feature type="compositionally biased region" description="Polar residues" evidence="3">
    <location>
        <begin position="8"/>
        <end position="21"/>
    </location>
</feature>
<organism evidence="5 6">
    <name type="scientific">Canis lupus familiaris</name>
    <name type="common">Dog</name>
    <name type="synonym">Canis familiaris</name>
    <dbReference type="NCBI Taxonomy" id="9615"/>
    <lineage>
        <taxon>Eukaryota</taxon>
        <taxon>Metazoa</taxon>
        <taxon>Chordata</taxon>
        <taxon>Craniata</taxon>
        <taxon>Vertebrata</taxon>
        <taxon>Euteleostomi</taxon>
        <taxon>Mammalia</taxon>
        <taxon>Eutheria</taxon>
        <taxon>Laurasiatheria</taxon>
        <taxon>Carnivora</taxon>
        <taxon>Caniformia</taxon>
        <taxon>Canidae</taxon>
        <taxon>Canis</taxon>
    </lineage>
</organism>
<accession>A0A8C0PTM7</accession>
<feature type="domain" description="Galectin" evidence="4">
    <location>
        <begin position="291"/>
        <end position="422"/>
    </location>
</feature>
<dbReference type="SUPFAM" id="SSF49899">
    <property type="entry name" value="Concanavalin A-like lectins/glucanases"/>
    <property type="match status" value="2"/>
</dbReference>
<dbReference type="InterPro" id="IPR044156">
    <property type="entry name" value="Galectin-like"/>
</dbReference>
<dbReference type="GO" id="GO:0030246">
    <property type="term" value="F:carbohydrate binding"/>
    <property type="evidence" value="ECO:0007669"/>
    <property type="project" value="UniProtKB-UniRule"/>
</dbReference>